<comment type="catalytic activity">
    <reaction evidence="9">
        <text>an acyl phosphate + H2O = a carboxylate + phosphate + H(+)</text>
        <dbReference type="Rhea" id="RHEA:14965"/>
        <dbReference type="ChEBI" id="CHEBI:15377"/>
        <dbReference type="ChEBI" id="CHEBI:15378"/>
        <dbReference type="ChEBI" id="CHEBI:29067"/>
        <dbReference type="ChEBI" id="CHEBI:43474"/>
        <dbReference type="ChEBI" id="CHEBI:59918"/>
        <dbReference type="EC" id="3.6.1.7"/>
    </reaction>
</comment>
<dbReference type="Proteomes" id="UP001447842">
    <property type="component" value="Chromosome"/>
</dbReference>
<evidence type="ECO:0000259" key="11">
    <source>
        <dbReference type="PROSITE" id="PS51163"/>
    </source>
</evidence>
<name>A0ABZ3HBQ9_9BACT</name>
<keyword evidence="4" id="KW-0479">Metal-binding</keyword>
<dbReference type="PROSITE" id="PS51160">
    <property type="entry name" value="ACYLPHOSPHATASE_3"/>
    <property type="match status" value="1"/>
</dbReference>
<dbReference type="InterPro" id="IPR051060">
    <property type="entry name" value="Carbamoyltrans_HypF-like"/>
</dbReference>
<keyword evidence="13" id="KW-1185">Reference proteome</keyword>
<dbReference type="InterPro" id="IPR017968">
    <property type="entry name" value="Acylphosphatase_CS"/>
</dbReference>
<accession>A0ABZ3HBQ9</accession>
<comment type="similarity">
    <text evidence="2 8">Belongs to the carbamoyltransferase HypF family.</text>
</comment>
<dbReference type="InterPro" id="IPR006070">
    <property type="entry name" value="Sua5-like_dom"/>
</dbReference>
<dbReference type="Gene3D" id="3.30.110.120">
    <property type="match status" value="1"/>
</dbReference>
<dbReference type="Pfam" id="PF17788">
    <property type="entry name" value="HypF_C"/>
    <property type="match status" value="1"/>
</dbReference>
<feature type="active site" evidence="9">
    <location>
        <position position="24"/>
    </location>
</feature>
<evidence type="ECO:0000256" key="4">
    <source>
        <dbReference type="ARBA" id="ARBA00022723"/>
    </source>
</evidence>
<dbReference type="Pfam" id="PF07503">
    <property type="entry name" value="zf-HYPF"/>
    <property type="match status" value="2"/>
</dbReference>
<evidence type="ECO:0000256" key="6">
    <source>
        <dbReference type="ARBA" id="ARBA00022833"/>
    </source>
</evidence>
<dbReference type="Gene3D" id="3.90.870.50">
    <property type="match status" value="1"/>
</dbReference>
<feature type="active site" evidence="9">
    <location>
        <position position="42"/>
    </location>
</feature>
<dbReference type="RefSeq" id="WP_345972668.1">
    <property type="nucleotide sequence ID" value="NZ_CP147920.1"/>
</dbReference>
<dbReference type="Gene3D" id="3.30.420.40">
    <property type="match status" value="1"/>
</dbReference>
<evidence type="ECO:0000256" key="5">
    <source>
        <dbReference type="ARBA" id="ARBA00022771"/>
    </source>
</evidence>
<dbReference type="NCBIfam" id="TIGR00143">
    <property type="entry name" value="hypF"/>
    <property type="match status" value="1"/>
</dbReference>
<dbReference type="InterPro" id="IPR017945">
    <property type="entry name" value="DHBP_synth_RibB-like_a/b_dom"/>
</dbReference>
<dbReference type="InterPro" id="IPR001792">
    <property type="entry name" value="Acylphosphatase-like_dom"/>
</dbReference>
<protein>
    <recommendedName>
        <fullName evidence="8">Carbamoyltransferase</fullName>
        <ecNumber evidence="8">6.2.-.-</ecNumber>
    </recommendedName>
</protein>
<dbReference type="GO" id="GO:0016874">
    <property type="term" value="F:ligase activity"/>
    <property type="evidence" value="ECO:0007669"/>
    <property type="project" value="UniProtKB-KW"/>
</dbReference>
<dbReference type="InterPro" id="IPR011125">
    <property type="entry name" value="Znf_HypF"/>
</dbReference>
<evidence type="ECO:0000313" key="13">
    <source>
        <dbReference type="Proteomes" id="UP001447842"/>
    </source>
</evidence>
<evidence type="ECO:0000259" key="10">
    <source>
        <dbReference type="PROSITE" id="PS51160"/>
    </source>
</evidence>
<evidence type="ECO:0000256" key="9">
    <source>
        <dbReference type="PROSITE-ProRule" id="PRU00520"/>
    </source>
</evidence>
<dbReference type="EC" id="6.2.-.-" evidence="8"/>
<comment type="pathway">
    <text evidence="1">Protein modification; [NiFe] hydrogenase maturation.</text>
</comment>
<dbReference type="SUPFAM" id="SSF55821">
    <property type="entry name" value="YrdC/RibB"/>
    <property type="match status" value="1"/>
</dbReference>
<feature type="domain" description="Acylphosphatase-like" evidence="10">
    <location>
        <begin position="9"/>
        <end position="95"/>
    </location>
</feature>
<keyword evidence="5" id="KW-0863">Zinc-finger</keyword>
<dbReference type="PROSITE" id="PS00150">
    <property type="entry name" value="ACYLPHOSPHATASE_1"/>
    <property type="match status" value="1"/>
</dbReference>
<evidence type="ECO:0000256" key="1">
    <source>
        <dbReference type="ARBA" id="ARBA00004711"/>
    </source>
</evidence>
<dbReference type="PIRSF" id="PIRSF006256">
    <property type="entry name" value="CMPcnvr_hdrg_mat"/>
    <property type="match status" value="1"/>
</dbReference>
<reference evidence="12 13" key="1">
    <citation type="submission" date="2024-03" db="EMBL/GenBank/DDBJ databases">
        <title>Sulfurimonas sp. HSL3-1.</title>
        <authorList>
            <person name="Wang S."/>
        </authorList>
    </citation>
    <scope>NUCLEOTIDE SEQUENCE [LARGE SCALE GENOMIC DNA]</scope>
    <source>
        <strain evidence="12 13">HSL3-1</strain>
    </source>
</reference>
<dbReference type="Pfam" id="PF01300">
    <property type="entry name" value="Sua5_yciO_yrdC"/>
    <property type="match status" value="1"/>
</dbReference>
<dbReference type="EMBL" id="CP147920">
    <property type="protein sequence ID" value="XAU15059.1"/>
    <property type="molecule type" value="Genomic_DNA"/>
</dbReference>
<sequence length="756" mass="82078">MSAASTSKRLRFRIRGIVQGVGFRPFVYQLAVREGVGGHVLNDGDGVEVEVEGPPASLEAFERALTASPPPLARIDEVHRDVLAPLGETAFAIRGSESSAAKTMVSPDMAVCDACAAELFDPANRRYRYPLINCTDCGPRYSIIRALPYDRPQTSMAPFAMCPQCAHEYNDPANRRYHAQPISCYECGPHLALTDPSGAAIGTEHESIDRAAALLADGQIVAVKGLGGFHLMCDATNGAAVARLRERKRRPSKPLAVMFPSLEMIREAAALSDAEERLILSNTRPIVVVRKKAALAFGEPIAPGIDRIGVFLPYTPLHLLLMDRLQQPVVATSANISEEPILTDAVQVREKLGSVVDAVLDVDREIVNACDDSVVTVAGSRTLMLRMARGYAPRSLPLSFEAPGRILAVGANQKSTIALGFDKNIVLSPHIGDLVSVDAFEYFERTLETFKRFYAFEPDIVVCDLHPGYETTKWAEAFHAAHPGTALVRVQHHYAHALACMAEYGLDEPVLAFCFDGTGYGSDGTLWGGEVLLADPQRFERAYHFRPFRLLGGEQAVREPRRVALSLLFECYSLEDVLAMAHPTVGSFTPEEIRTLHTIWQRGLNAPESSSVGRLFDAVASLTGCAQTLGYEGESGMRLEAAAGTVLPGEFAFAVEEGVIDWEPLLRQTLEAPARAAAGLHAALTGVITEIAQRHPGMPVMLSGGVFQNRTLMAMACDALEELGIRYYVQRDTPVNDGGVALGQLYHALYRQGGKE</sequence>
<dbReference type="PANTHER" id="PTHR42959">
    <property type="entry name" value="CARBAMOYLTRANSFERASE"/>
    <property type="match status" value="1"/>
</dbReference>
<evidence type="ECO:0000256" key="7">
    <source>
        <dbReference type="ARBA" id="ARBA00048220"/>
    </source>
</evidence>
<dbReference type="InterPro" id="IPR041440">
    <property type="entry name" value="HypF_C"/>
</dbReference>
<evidence type="ECO:0000256" key="2">
    <source>
        <dbReference type="ARBA" id="ARBA00008097"/>
    </source>
</evidence>
<evidence type="ECO:0000256" key="3">
    <source>
        <dbReference type="ARBA" id="ARBA00022598"/>
    </source>
</evidence>
<comment type="catalytic activity">
    <reaction evidence="7">
        <text>C-terminal L-cysteinyl-[HypE protein] + carbamoyl phosphate + ATP + H2O = C-terminal S-carboxamide-L-cysteinyl-[HypE protein] + AMP + phosphate + diphosphate + H(+)</text>
        <dbReference type="Rhea" id="RHEA:55636"/>
        <dbReference type="Rhea" id="RHEA-COMP:14247"/>
        <dbReference type="Rhea" id="RHEA-COMP:14392"/>
        <dbReference type="ChEBI" id="CHEBI:15377"/>
        <dbReference type="ChEBI" id="CHEBI:15378"/>
        <dbReference type="ChEBI" id="CHEBI:30616"/>
        <dbReference type="ChEBI" id="CHEBI:33019"/>
        <dbReference type="ChEBI" id="CHEBI:43474"/>
        <dbReference type="ChEBI" id="CHEBI:58228"/>
        <dbReference type="ChEBI" id="CHEBI:76913"/>
        <dbReference type="ChEBI" id="CHEBI:139126"/>
        <dbReference type="ChEBI" id="CHEBI:456215"/>
    </reaction>
</comment>
<keyword evidence="3 12" id="KW-0436">Ligase</keyword>
<gene>
    <name evidence="12" type="primary">hypF</name>
    <name evidence="12" type="ORF">WCY31_12580</name>
</gene>
<keyword evidence="6" id="KW-0862">Zinc</keyword>
<keyword evidence="9" id="KW-0378">Hydrolase</keyword>
<dbReference type="Pfam" id="PF22521">
    <property type="entry name" value="HypF_C_2"/>
    <property type="match status" value="1"/>
</dbReference>
<dbReference type="SUPFAM" id="SSF54975">
    <property type="entry name" value="Acylphosphatase/BLUF domain-like"/>
    <property type="match status" value="1"/>
</dbReference>
<evidence type="ECO:0000256" key="8">
    <source>
        <dbReference type="PIRNR" id="PIRNR006256"/>
    </source>
</evidence>
<dbReference type="PROSITE" id="PS51163">
    <property type="entry name" value="YRDC"/>
    <property type="match status" value="1"/>
</dbReference>
<feature type="domain" description="YrdC-like" evidence="11">
    <location>
        <begin position="205"/>
        <end position="390"/>
    </location>
</feature>
<evidence type="ECO:0000313" key="12">
    <source>
        <dbReference type="EMBL" id="XAU15059.1"/>
    </source>
</evidence>
<dbReference type="InterPro" id="IPR004421">
    <property type="entry name" value="Carbamoyltransferase_HypF"/>
</dbReference>
<dbReference type="InterPro" id="IPR055128">
    <property type="entry name" value="HypF_C_2"/>
</dbReference>
<dbReference type="InterPro" id="IPR036046">
    <property type="entry name" value="Acylphosphatase-like_dom_sf"/>
</dbReference>
<dbReference type="PANTHER" id="PTHR42959:SF1">
    <property type="entry name" value="CARBAMOYLTRANSFERASE HYPF"/>
    <property type="match status" value="1"/>
</dbReference>
<proteinExistence type="inferred from homology"/>
<organism evidence="12 13">
    <name type="scientific">Sulfurimonas diazotrophicus</name>
    <dbReference type="NCBI Taxonomy" id="3131939"/>
    <lineage>
        <taxon>Bacteria</taxon>
        <taxon>Pseudomonadati</taxon>
        <taxon>Campylobacterota</taxon>
        <taxon>Epsilonproteobacteria</taxon>
        <taxon>Campylobacterales</taxon>
        <taxon>Sulfurimonadaceae</taxon>
        <taxon>Sulfurimonas</taxon>
    </lineage>
</organism>
<dbReference type="Gene3D" id="3.30.420.360">
    <property type="match status" value="1"/>
</dbReference>
<dbReference type="Pfam" id="PF00708">
    <property type="entry name" value="Acylphosphatase"/>
    <property type="match status" value="1"/>
</dbReference>